<evidence type="ECO:0000256" key="1">
    <source>
        <dbReference type="SAM" id="MobiDB-lite"/>
    </source>
</evidence>
<proteinExistence type="predicted"/>
<name>A0A5N6Y8N0_9EURO</name>
<evidence type="ECO:0000313" key="2">
    <source>
        <dbReference type="EMBL" id="KAE8341847.1"/>
    </source>
</evidence>
<feature type="region of interest" description="Disordered" evidence="1">
    <location>
        <begin position="1"/>
        <end position="31"/>
    </location>
</feature>
<dbReference type="EMBL" id="ML737138">
    <property type="protein sequence ID" value="KAE8341847.1"/>
    <property type="molecule type" value="Genomic_DNA"/>
</dbReference>
<gene>
    <name evidence="2" type="ORF">BDV24DRAFT_131515</name>
</gene>
<protein>
    <submittedName>
        <fullName evidence="2">Uncharacterized protein</fullName>
    </submittedName>
</protein>
<dbReference type="AlphaFoldDB" id="A0A5N6Y8N0"/>
<dbReference type="OrthoDB" id="4496885at2759"/>
<organism evidence="2">
    <name type="scientific">Aspergillus arachidicola</name>
    <dbReference type="NCBI Taxonomy" id="656916"/>
    <lineage>
        <taxon>Eukaryota</taxon>
        <taxon>Fungi</taxon>
        <taxon>Dikarya</taxon>
        <taxon>Ascomycota</taxon>
        <taxon>Pezizomycotina</taxon>
        <taxon>Eurotiomycetes</taxon>
        <taxon>Eurotiomycetidae</taxon>
        <taxon>Eurotiales</taxon>
        <taxon>Aspergillaceae</taxon>
        <taxon>Aspergillus</taxon>
        <taxon>Aspergillus subgen. Circumdati</taxon>
    </lineage>
</organism>
<reference evidence="2" key="1">
    <citation type="submission" date="2019-04" db="EMBL/GenBank/DDBJ databases">
        <title>Friends and foes A comparative genomics study of 23 Aspergillus species from section Flavi.</title>
        <authorList>
            <consortium name="DOE Joint Genome Institute"/>
            <person name="Kjaerbolling I."/>
            <person name="Vesth T."/>
            <person name="Frisvad J.C."/>
            <person name="Nybo J.L."/>
            <person name="Theobald S."/>
            <person name="Kildgaard S."/>
            <person name="Isbrandt T."/>
            <person name="Kuo A."/>
            <person name="Sato A."/>
            <person name="Lyhne E.K."/>
            <person name="Kogle M.E."/>
            <person name="Wiebenga A."/>
            <person name="Kun R.S."/>
            <person name="Lubbers R.J."/>
            <person name="Makela M.R."/>
            <person name="Barry K."/>
            <person name="Chovatia M."/>
            <person name="Clum A."/>
            <person name="Daum C."/>
            <person name="Haridas S."/>
            <person name="He G."/>
            <person name="LaButti K."/>
            <person name="Lipzen A."/>
            <person name="Mondo S."/>
            <person name="Riley R."/>
            <person name="Salamov A."/>
            <person name="Simmons B.A."/>
            <person name="Magnuson J.K."/>
            <person name="Henrissat B."/>
            <person name="Mortensen U.H."/>
            <person name="Larsen T.O."/>
            <person name="Devries R.P."/>
            <person name="Grigoriev I.V."/>
            <person name="Machida M."/>
            <person name="Baker S.E."/>
            <person name="Andersen M.R."/>
        </authorList>
    </citation>
    <scope>NUCLEOTIDE SEQUENCE</scope>
    <source>
        <strain evidence="2">CBS 117612</strain>
    </source>
</reference>
<dbReference type="Proteomes" id="UP000325558">
    <property type="component" value="Unassembled WGS sequence"/>
</dbReference>
<feature type="compositionally biased region" description="Polar residues" evidence="1">
    <location>
        <begin position="1"/>
        <end position="14"/>
    </location>
</feature>
<accession>A0A5N6Y8N0</accession>
<sequence>MSSHSDQSNQSANKSSHRRSSSLPEDLQNLLDKEELYRDLYGDYENSWTTTYV</sequence>